<keyword evidence="2" id="KW-1185">Reference proteome</keyword>
<dbReference type="AlphaFoldDB" id="A0A3F2XZ68"/>
<gene>
    <name evidence="1" type="ORF">DEBR0S1_26236G</name>
</gene>
<evidence type="ECO:0000313" key="2">
    <source>
        <dbReference type="Proteomes" id="UP000478008"/>
    </source>
</evidence>
<name>A0A3F2XZ68_DEKBR</name>
<reference evidence="1 2" key="1">
    <citation type="submission" date="2019-07" db="EMBL/GenBank/DDBJ databases">
        <authorList>
            <person name="Friedrich A."/>
            <person name="Schacherer J."/>
        </authorList>
    </citation>
    <scope>NUCLEOTIDE SEQUENCE [LARGE SCALE GENOMIC DNA]</scope>
</reference>
<proteinExistence type="predicted"/>
<evidence type="ECO:0000313" key="1">
    <source>
        <dbReference type="EMBL" id="VUG16810.1"/>
    </source>
</evidence>
<dbReference type="EMBL" id="CABFWN010000001">
    <property type="protein sequence ID" value="VUG16810.1"/>
    <property type="molecule type" value="Genomic_DNA"/>
</dbReference>
<protein>
    <submittedName>
        <fullName evidence="1">DEBR0S1_26236g1_1</fullName>
    </submittedName>
</protein>
<accession>A0A3F2XZ68</accession>
<organism evidence="1 2">
    <name type="scientific">Dekkera bruxellensis</name>
    <name type="common">Brettanomyces custersii</name>
    <dbReference type="NCBI Taxonomy" id="5007"/>
    <lineage>
        <taxon>Eukaryota</taxon>
        <taxon>Fungi</taxon>
        <taxon>Dikarya</taxon>
        <taxon>Ascomycota</taxon>
        <taxon>Saccharomycotina</taxon>
        <taxon>Pichiomycetes</taxon>
        <taxon>Pichiales</taxon>
        <taxon>Pichiaceae</taxon>
        <taxon>Brettanomyces</taxon>
    </lineage>
</organism>
<dbReference type="Proteomes" id="UP000478008">
    <property type="component" value="Unassembled WGS sequence"/>
</dbReference>
<sequence>MALNVTKEVIKAFGNYKGHLPRLEVVADELLEVDLGLAKRFKQHLLPSHYDEITGIDDIVIKRSTLISCFQECYKTLYMGPKSSNDSPFFAALGILLISAEDHTALNICWEMMQHSQEKRQLVFKVITLYLTCSISRTNKSSSLWLYYRKFIIYFILKDPECQETLSKRVLDVIMLSIKIHKRSYYACYTLRFMIALIRLANRYELLQYYNDTIFRYLKTEGLNDMSMWQIWAQLLLNLDDENYYLFSIQKLGYSFNSHAYKIPPNVLLFYYHQLIEWLVFINYRFYPGWYVAIHLAWGTGNAKKMKIYLEKEIANYEGTVNLQICQKPSILFYSEEQRAVNNSDIIRKELSDRCVTFKRLYYTFYITGALCRK</sequence>